<comment type="similarity">
    <text evidence="1 3">Belongs to the 5'(3')-deoxyribonucleotidase family.</text>
</comment>
<evidence type="ECO:0000256" key="1">
    <source>
        <dbReference type="ARBA" id="ARBA00009589"/>
    </source>
</evidence>
<dbReference type="InterPro" id="IPR009206">
    <property type="entry name" value="Nucleotidase_putative"/>
</dbReference>
<name>A0A919S1C7_9CLOT</name>
<dbReference type="InterPro" id="IPR036412">
    <property type="entry name" value="HAD-like_sf"/>
</dbReference>
<dbReference type="GO" id="GO:0009264">
    <property type="term" value="P:deoxyribonucleotide catabolic process"/>
    <property type="evidence" value="ECO:0007669"/>
    <property type="project" value="InterPro"/>
</dbReference>
<dbReference type="Gene3D" id="3.40.50.1000">
    <property type="entry name" value="HAD superfamily/HAD-like"/>
    <property type="match status" value="1"/>
</dbReference>
<evidence type="ECO:0000256" key="3">
    <source>
        <dbReference type="PIRNR" id="PIRNR021362"/>
    </source>
</evidence>
<dbReference type="InterPro" id="IPR052419">
    <property type="entry name" value="5_3-deoxyribonucleotidase-like"/>
</dbReference>
<dbReference type="PIRSF" id="PIRSF021362">
    <property type="entry name" value="UCP021362_HAD"/>
    <property type="match status" value="1"/>
</dbReference>
<evidence type="ECO:0000313" key="5">
    <source>
        <dbReference type="EMBL" id="GIM29501.1"/>
    </source>
</evidence>
<dbReference type="RefSeq" id="WP_212904197.1">
    <property type="nucleotide sequence ID" value="NZ_BOPZ01000018.1"/>
</dbReference>
<dbReference type="SUPFAM" id="SSF56784">
    <property type="entry name" value="HAD-like"/>
    <property type="match status" value="1"/>
</dbReference>
<dbReference type="Pfam" id="PF06941">
    <property type="entry name" value="NT5C"/>
    <property type="match status" value="1"/>
</dbReference>
<dbReference type="EMBL" id="BOPZ01000018">
    <property type="protein sequence ID" value="GIM29501.1"/>
    <property type="molecule type" value="Genomic_DNA"/>
</dbReference>
<dbReference type="InterPro" id="IPR010708">
    <property type="entry name" value="5'(3')-deoxyribonucleotidase"/>
</dbReference>
<dbReference type="GO" id="GO:0008253">
    <property type="term" value="F:5'-nucleotidase activity"/>
    <property type="evidence" value="ECO:0007669"/>
    <property type="project" value="InterPro"/>
</dbReference>
<dbReference type="EC" id="3.1.3.-" evidence="3"/>
<accession>A0A919S1C7</accession>
<reference evidence="5" key="1">
    <citation type="submission" date="2021-03" db="EMBL/GenBank/DDBJ databases">
        <title>Taxonomic study of Clostridium polyendosporum from meadow-gley soil under rice.</title>
        <authorList>
            <person name="Kobayashi H."/>
            <person name="Tanizawa Y."/>
            <person name="Yagura M."/>
        </authorList>
    </citation>
    <scope>NUCLEOTIDE SEQUENCE</scope>
    <source>
        <strain evidence="5">JCM 30710</strain>
    </source>
</reference>
<dbReference type="InterPro" id="IPR023214">
    <property type="entry name" value="HAD_sf"/>
</dbReference>
<proteinExistence type="inferred from homology"/>
<gene>
    <name evidence="5" type="ORF">CPJCM30710_21670</name>
</gene>
<evidence type="ECO:0000313" key="6">
    <source>
        <dbReference type="Proteomes" id="UP000679179"/>
    </source>
</evidence>
<keyword evidence="6" id="KW-1185">Reference proteome</keyword>
<evidence type="ECO:0000256" key="2">
    <source>
        <dbReference type="ARBA" id="ARBA00022801"/>
    </source>
</evidence>
<organism evidence="5 6">
    <name type="scientific">Clostridium polyendosporum</name>
    <dbReference type="NCBI Taxonomy" id="69208"/>
    <lineage>
        <taxon>Bacteria</taxon>
        <taxon>Bacillati</taxon>
        <taxon>Bacillota</taxon>
        <taxon>Clostridia</taxon>
        <taxon>Eubacteriales</taxon>
        <taxon>Clostridiaceae</taxon>
        <taxon>Clostridium</taxon>
    </lineage>
</organism>
<evidence type="ECO:0000256" key="4">
    <source>
        <dbReference type="PIRSR" id="PIRSR610708-1"/>
    </source>
</evidence>
<keyword evidence="2 3" id="KW-0378">Hydrolase</keyword>
<feature type="active site" description="Nucleophile" evidence="4">
    <location>
        <position position="9"/>
    </location>
</feature>
<dbReference type="Proteomes" id="UP000679179">
    <property type="component" value="Unassembled WGS sequence"/>
</dbReference>
<protein>
    <recommendedName>
        <fullName evidence="3">Nucleotidase</fullName>
        <ecNumber evidence="3">3.1.3.-</ecNumber>
    </recommendedName>
</protein>
<feature type="active site" description="Proton donor" evidence="4">
    <location>
        <position position="11"/>
    </location>
</feature>
<dbReference type="PANTHER" id="PTHR35134:SF2">
    <property type="entry name" value="NUCLEOTIDASE YQFW-RELATED"/>
    <property type="match status" value="1"/>
</dbReference>
<comment type="caution">
    <text evidence="5">The sequence shown here is derived from an EMBL/GenBank/DDBJ whole genome shotgun (WGS) entry which is preliminary data.</text>
</comment>
<sequence>MQQLNICIDIDGTITDPYYWLDISNKFFNKSISEEQVTEYHCYKVMGVEQEEYREFYENYKFEIHSKQELRENVRDVLEILSINHKIFFITARDSSLSMLTYSYLKTNNISFNDLFLLGSHYKVDKAKELNCSVFIEDNYDNAIQLSENGFKVLLIDTNYNRNPINDRITRVYNWNDIYTFINSMCIKKEAI</sequence>
<dbReference type="AlphaFoldDB" id="A0A919S1C7"/>
<dbReference type="PANTHER" id="PTHR35134">
    <property type="entry name" value="NUCLEOTIDASE YQFW-RELATED"/>
    <property type="match status" value="1"/>
</dbReference>